<comment type="caution">
    <text evidence="3">The sequence shown here is derived from an EMBL/GenBank/DDBJ whole genome shotgun (WGS) entry which is preliminary data.</text>
</comment>
<feature type="transmembrane region" description="Helical" evidence="2">
    <location>
        <begin position="266"/>
        <end position="286"/>
    </location>
</feature>
<keyword evidence="2" id="KW-0472">Membrane</keyword>
<dbReference type="PANTHER" id="PTHR37488">
    <property type="entry name" value="DUF1275 DOMAIN-CONTAINING PROTEIN"/>
    <property type="match status" value="1"/>
</dbReference>
<feature type="compositionally biased region" description="Polar residues" evidence="1">
    <location>
        <begin position="27"/>
        <end position="38"/>
    </location>
</feature>
<feature type="transmembrane region" description="Helical" evidence="2">
    <location>
        <begin position="238"/>
        <end position="254"/>
    </location>
</feature>
<dbReference type="Pfam" id="PF06912">
    <property type="entry name" value="DUF1275"/>
    <property type="match status" value="1"/>
</dbReference>
<feature type="transmembrane region" description="Helical" evidence="2">
    <location>
        <begin position="58"/>
        <end position="79"/>
    </location>
</feature>
<dbReference type="PANTHER" id="PTHR37488:SF7">
    <property type="entry name" value="DUF1275 DOMAIN PROTEIN"/>
    <property type="match status" value="1"/>
</dbReference>
<evidence type="ECO:0008006" key="5">
    <source>
        <dbReference type="Google" id="ProtNLM"/>
    </source>
</evidence>
<dbReference type="AlphaFoldDB" id="A0AAN6RHS4"/>
<dbReference type="EMBL" id="WVTA01000006">
    <property type="protein sequence ID" value="KAK3209210.1"/>
    <property type="molecule type" value="Genomic_DNA"/>
</dbReference>
<protein>
    <recommendedName>
        <fullName evidence="5">DUF1275 domain protein</fullName>
    </recommendedName>
</protein>
<gene>
    <name evidence="3" type="ORF">GRF29_69g1145055</name>
</gene>
<feature type="transmembrane region" description="Helical" evidence="2">
    <location>
        <begin position="139"/>
        <end position="163"/>
    </location>
</feature>
<feature type="transmembrane region" description="Helical" evidence="2">
    <location>
        <begin position="206"/>
        <end position="226"/>
    </location>
</feature>
<dbReference type="Proteomes" id="UP001280581">
    <property type="component" value="Unassembled WGS sequence"/>
</dbReference>
<name>A0AAN6RHS4_9PLEO</name>
<dbReference type="InterPro" id="IPR010699">
    <property type="entry name" value="DUF1275"/>
</dbReference>
<reference evidence="3 4" key="1">
    <citation type="submission" date="2021-02" db="EMBL/GenBank/DDBJ databases">
        <title>Genome assembly of Pseudopithomyces chartarum.</title>
        <authorList>
            <person name="Jauregui R."/>
            <person name="Singh J."/>
            <person name="Voisey C."/>
        </authorList>
    </citation>
    <scope>NUCLEOTIDE SEQUENCE [LARGE SCALE GENOMIC DNA]</scope>
    <source>
        <strain evidence="3 4">AGR01</strain>
    </source>
</reference>
<keyword evidence="2" id="KW-1133">Transmembrane helix</keyword>
<keyword evidence="2" id="KW-0812">Transmembrane</keyword>
<feature type="region of interest" description="Disordered" evidence="1">
    <location>
        <begin position="1"/>
        <end position="39"/>
    </location>
</feature>
<evidence type="ECO:0000313" key="3">
    <source>
        <dbReference type="EMBL" id="KAK3209210.1"/>
    </source>
</evidence>
<accession>A0AAN6RHS4</accession>
<evidence type="ECO:0000256" key="1">
    <source>
        <dbReference type="SAM" id="MobiDB-lite"/>
    </source>
</evidence>
<keyword evidence="4" id="KW-1185">Reference proteome</keyword>
<organism evidence="3 4">
    <name type="scientific">Pseudopithomyces chartarum</name>
    <dbReference type="NCBI Taxonomy" id="1892770"/>
    <lineage>
        <taxon>Eukaryota</taxon>
        <taxon>Fungi</taxon>
        <taxon>Dikarya</taxon>
        <taxon>Ascomycota</taxon>
        <taxon>Pezizomycotina</taxon>
        <taxon>Dothideomycetes</taxon>
        <taxon>Pleosporomycetidae</taxon>
        <taxon>Pleosporales</taxon>
        <taxon>Massarineae</taxon>
        <taxon>Didymosphaeriaceae</taxon>
        <taxon>Pseudopithomyces</taxon>
    </lineage>
</organism>
<proteinExistence type="predicted"/>
<evidence type="ECO:0000313" key="4">
    <source>
        <dbReference type="Proteomes" id="UP001280581"/>
    </source>
</evidence>
<feature type="transmembrane region" description="Helical" evidence="2">
    <location>
        <begin position="107"/>
        <end position="127"/>
    </location>
</feature>
<sequence>MQESPIPSLPGSGTGSETMDAKKLEAQPTSEPHQSNGSGLRKRIYTHFTDKIETKAGYVPLLICCFITGLTDGTVYNAYGTFVSMQTGNTIFVALGTSGQNNRPYGWARSLCSIGCFAIGCISFARFHKLVGGSRLRRTVFSSFALQTICVVIAAAIIQSGIIDGRYPSGRDPNDVNFTELSAIALLSFQAAGQIVNSRGLGVGEVPTVVITSLVCDLVSDEMLFAGLTKNGKRNRRFIGFVLTLLGGITGGWISKSTGHVGPSLWFVAAIKACITLYWLGMLPLLQSLRKR</sequence>
<evidence type="ECO:0000256" key="2">
    <source>
        <dbReference type="SAM" id="Phobius"/>
    </source>
</evidence>